<keyword evidence="2" id="KW-1185">Reference proteome</keyword>
<accession>A0ACC2PAW6</accession>
<protein>
    <submittedName>
        <fullName evidence="1">Uncharacterized protein</fullName>
    </submittedName>
</protein>
<comment type="caution">
    <text evidence="1">The sequence shown here is derived from an EMBL/GenBank/DDBJ whole genome shotgun (WGS) entry which is preliminary data.</text>
</comment>
<organism evidence="1 2">
    <name type="scientific">Eretmocerus hayati</name>
    <dbReference type="NCBI Taxonomy" id="131215"/>
    <lineage>
        <taxon>Eukaryota</taxon>
        <taxon>Metazoa</taxon>
        <taxon>Ecdysozoa</taxon>
        <taxon>Arthropoda</taxon>
        <taxon>Hexapoda</taxon>
        <taxon>Insecta</taxon>
        <taxon>Pterygota</taxon>
        <taxon>Neoptera</taxon>
        <taxon>Endopterygota</taxon>
        <taxon>Hymenoptera</taxon>
        <taxon>Apocrita</taxon>
        <taxon>Proctotrupomorpha</taxon>
        <taxon>Chalcidoidea</taxon>
        <taxon>Aphelinidae</taxon>
        <taxon>Aphelininae</taxon>
        <taxon>Eretmocerus</taxon>
    </lineage>
</organism>
<evidence type="ECO:0000313" key="2">
    <source>
        <dbReference type="Proteomes" id="UP001239111"/>
    </source>
</evidence>
<dbReference type="Proteomes" id="UP001239111">
    <property type="component" value="Chromosome 2"/>
</dbReference>
<reference evidence="1" key="1">
    <citation type="submission" date="2023-04" db="EMBL/GenBank/DDBJ databases">
        <title>A chromosome-level genome assembly of the parasitoid wasp Eretmocerus hayati.</title>
        <authorList>
            <person name="Zhong Y."/>
            <person name="Liu S."/>
            <person name="Liu Y."/>
        </authorList>
    </citation>
    <scope>NUCLEOTIDE SEQUENCE</scope>
    <source>
        <strain evidence="1">ZJU_SS_LIU_2023</strain>
    </source>
</reference>
<proteinExistence type="predicted"/>
<gene>
    <name evidence="1" type="ORF">QAD02_016527</name>
</gene>
<dbReference type="EMBL" id="CM056742">
    <property type="protein sequence ID" value="KAJ8680740.1"/>
    <property type="molecule type" value="Genomic_DNA"/>
</dbReference>
<name>A0ACC2PAW6_9HYME</name>
<evidence type="ECO:0000313" key="1">
    <source>
        <dbReference type="EMBL" id="KAJ8680740.1"/>
    </source>
</evidence>
<sequence length="146" mass="16383">MSNFPVTRIGLRSFSKMSELDKVDEVDIDEDGVFKYILIEVREKGKDNPVKKIVRGHARCEYHGLDSLKILTSIGVVDFDIIVVVDVVGFVFEIIGLLIVRFIGVNDVVVLDDGMIDELRVVEARLLPVGGSSMTAEHRELVLWQI</sequence>